<comment type="caution">
    <text evidence="1">The sequence shown here is derived from an EMBL/GenBank/DDBJ whole genome shotgun (WGS) entry which is preliminary data.</text>
</comment>
<dbReference type="EMBL" id="LAZR01000384">
    <property type="protein sequence ID" value="KKN71369.1"/>
    <property type="molecule type" value="Genomic_DNA"/>
</dbReference>
<reference evidence="1" key="1">
    <citation type="journal article" date="2015" name="Nature">
        <title>Complex archaea that bridge the gap between prokaryotes and eukaryotes.</title>
        <authorList>
            <person name="Spang A."/>
            <person name="Saw J.H."/>
            <person name="Jorgensen S.L."/>
            <person name="Zaremba-Niedzwiedzka K."/>
            <person name="Martijn J."/>
            <person name="Lind A.E."/>
            <person name="van Eijk R."/>
            <person name="Schleper C."/>
            <person name="Guy L."/>
            <person name="Ettema T.J."/>
        </authorList>
    </citation>
    <scope>NUCLEOTIDE SEQUENCE</scope>
</reference>
<protein>
    <submittedName>
        <fullName evidence="1">Uncharacterized protein</fullName>
    </submittedName>
</protein>
<dbReference type="AlphaFoldDB" id="A0A0F9SWW8"/>
<accession>A0A0F9SWW8</accession>
<sequence length="56" mass="6523">MNEKTKKIIENIQTLTDELAFHATHPDEFLKVSDLQNDLHKVRQAFDTQINNEGEN</sequence>
<gene>
    <name evidence="1" type="ORF">LCGC14_0420910</name>
</gene>
<name>A0A0F9SWW8_9ZZZZ</name>
<proteinExistence type="predicted"/>
<evidence type="ECO:0000313" key="1">
    <source>
        <dbReference type="EMBL" id="KKN71369.1"/>
    </source>
</evidence>
<organism evidence="1">
    <name type="scientific">marine sediment metagenome</name>
    <dbReference type="NCBI Taxonomy" id="412755"/>
    <lineage>
        <taxon>unclassified sequences</taxon>
        <taxon>metagenomes</taxon>
        <taxon>ecological metagenomes</taxon>
    </lineage>
</organism>